<dbReference type="Pfam" id="PF18701">
    <property type="entry name" value="DUF5641"/>
    <property type="match status" value="1"/>
</dbReference>
<sequence length="470" mass="54066">MHFESSVDKNVSVSTINKHVFLREYLGAEPKRLVEGIAVTADTCKQTKNILKITLIQAYTTLGEDVDVYGKLLGLKLLRAFPDDFCRRWLIHAKISSIQEEEDSDKNYNTANELNRLTHLPFDLTSSPSLLSATIWEAARFFSESFPFASAILDRTTFMDGFTACGYDDNYVITLYYELTKLLKNIKLPLAKWVTCLEPLRNIWKIEGREIKSETSIMGVVWNTTDVQTITKDMSYKPETKWNIPSVIAKVFDPLGLFTPVTVIAKCYYLLISHKDGMHNQRLEETEATLQLNRVRPIRPFGVTGIDIAGPLFIIFGKQTKKSYIVLFTCATTRTIHLELVRDISTDRLLTAIQRFAGRPLRPTLNSRDLSQDADSNQVLTPAHFLNGERLTSIPNGPELSTERDLTRVLHHKQRVAESFWLHWKREYLSLLKNYHEVKGQQRQHKLRVGDIVLLQDDTKPRHMWKRARI</sequence>
<protein>
    <recommendedName>
        <fullName evidence="1">DUF5641 domain-containing protein</fullName>
    </recommendedName>
</protein>
<organism evidence="2 3">
    <name type="scientific">Dryococelus australis</name>
    <dbReference type="NCBI Taxonomy" id="614101"/>
    <lineage>
        <taxon>Eukaryota</taxon>
        <taxon>Metazoa</taxon>
        <taxon>Ecdysozoa</taxon>
        <taxon>Arthropoda</taxon>
        <taxon>Hexapoda</taxon>
        <taxon>Insecta</taxon>
        <taxon>Pterygota</taxon>
        <taxon>Neoptera</taxon>
        <taxon>Polyneoptera</taxon>
        <taxon>Phasmatodea</taxon>
        <taxon>Verophasmatodea</taxon>
        <taxon>Anareolatae</taxon>
        <taxon>Phasmatidae</taxon>
        <taxon>Eurycanthinae</taxon>
        <taxon>Dryococelus</taxon>
    </lineage>
</organism>
<dbReference type="Proteomes" id="UP001159363">
    <property type="component" value="Chromosome 10"/>
</dbReference>
<evidence type="ECO:0000313" key="3">
    <source>
        <dbReference type="Proteomes" id="UP001159363"/>
    </source>
</evidence>
<accession>A0ABQ9GLR1</accession>
<dbReference type="InterPro" id="IPR040676">
    <property type="entry name" value="DUF5641"/>
</dbReference>
<dbReference type="PANTHER" id="PTHR47331:SF1">
    <property type="entry name" value="GAG-LIKE PROTEIN"/>
    <property type="match status" value="1"/>
</dbReference>
<reference evidence="2 3" key="1">
    <citation type="submission" date="2023-02" db="EMBL/GenBank/DDBJ databases">
        <title>LHISI_Scaffold_Assembly.</title>
        <authorList>
            <person name="Stuart O.P."/>
            <person name="Cleave R."/>
            <person name="Magrath M.J.L."/>
            <person name="Mikheyev A.S."/>
        </authorList>
    </citation>
    <scope>NUCLEOTIDE SEQUENCE [LARGE SCALE GENOMIC DNA]</scope>
    <source>
        <strain evidence="2">Daus_M_001</strain>
        <tissue evidence="2">Leg muscle</tissue>
    </source>
</reference>
<feature type="domain" description="DUF5641" evidence="1">
    <location>
        <begin position="412"/>
        <end position="470"/>
    </location>
</feature>
<name>A0ABQ9GLR1_9NEOP</name>
<dbReference type="PANTHER" id="PTHR47331">
    <property type="entry name" value="PHD-TYPE DOMAIN-CONTAINING PROTEIN"/>
    <property type="match status" value="1"/>
</dbReference>
<evidence type="ECO:0000313" key="2">
    <source>
        <dbReference type="EMBL" id="KAJ8872961.1"/>
    </source>
</evidence>
<dbReference type="InterPro" id="IPR036397">
    <property type="entry name" value="RNaseH_sf"/>
</dbReference>
<keyword evidence="3" id="KW-1185">Reference proteome</keyword>
<proteinExistence type="predicted"/>
<gene>
    <name evidence="2" type="ORF">PR048_026577</name>
</gene>
<dbReference type="EMBL" id="JARBHB010000011">
    <property type="protein sequence ID" value="KAJ8872961.1"/>
    <property type="molecule type" value="Genomic_DNA"/>
</dbReference>
<dbReference type="Gene3D" id="3.30.420.10">
    <property type="entry name" value="Ribonuclease H-like superfamily/Ribonuclease H"/>
    <property type="match status" value="1"/>
</dbReference>
<evidence type="ECO:0000259" key="1">
    <source>
        <dbReference type="Pfam" id="PF18701"/>
    </source>
</evidence>
<comment type="caution">
    <text evidence="2">The sequence shown here is derived from an EMBL/GenBank/DDBJ whole genome shotgun (WGS) entry which is preliminary data.</text>
</comment>